<feature type="transmembrane region" description="Helical" evidence="1">
    <location>
        <begin position="6"/>
        <end position="31"/>
    </location>
</feature>
<keyword evidence="1" id="KW-0812">Transmembrane</keyword>
<keyword evidence="1" id="KW-0472">Membrane</keyword>
<sequence>MALGILLALIFLQRTMMLYFGLCIVGIALLYEKESLGVRAAYLVTIFSFLSLTLLPWIKIGDLRGGPGYVSYFFFESSHGATTIGKQFAHTEYFSFLYYSLQRRLVIPMLIGVGAALMAWRKKENAILLFASFSLLFLLSFSEAHNNWYLTPAMPFWSVLVAQGVYIVLRIAKPFKLQKAAVILILLPLLYISYKTLTVNIYPIIRGGANEIEKETATYIHQYSKPTDVIFRTDNAYPVTVYYADRKVLYDIQFTKDHIDRLRAGEFQWIVGHNDTVQQFLELGKENGYTGPYAIKHIEDETAVKLCSRNPCKIE</sequence>
<gene>
    <name evidence="2" type="ORF">COU89_00145</name>
</gene>
<feature type="transmembrane region" description="Helical" evidence="1">
    <location>
        <begin position="181"/>
        <end position="205"/>
    </location>
</feature>
<evidence type="ECO:0008006" key="4">
    <source>
        <dbReference type="Google" id="ProtNLM"/>
    </source>
</evidence>
<protein>
    <recommendedName>
        <fullName evidence="4">Glycosyltransferase RgtA/B/C/D-like domain-containing protein</fullName>
    </recommendedName>
</protein>
<dbReference type="Proteomes" id="UP000231569">
    <property type="component" value="Unassembled WGS sequence"/>
</dbReference>
<dbReference type="EMBL" id="PFEE01000002">
    <property type="protein sequence ID" value="PJE64029.1"/>
    <property type="molecule type" value="Genomic_DNA"/>
</dbReference>
<organism evidence="2 3">
    <name type="scientific">Candidatus Roizmanbacteria bacterium CG10_big_fil_rev_8_21_14_0_10_45_7</name>
    <dbReference type="NCBI Taxonomy" id="1974854"/>
    <lineage>
        <taxon>Bacteria</taxon>
        <taxon>Candidatus Roizmaniibacteriota</taxon>
    </lineage>
</organism>
<evidence type="ECO:0000313" key="3">
    <source>
        <dbReference type="Proteomes" id="UP000231569"/>
    </source>
</evidence>
<feature type="transmembrane region" description="Helical" evidence="1">
    <location>
        <begin position="101"/>
        <end position="119"/>
    </location>
</feature>
<keyword evidence="1" id="KW-1133">Transmembrane helix</keyword>
<evidence type="ECO:0000313" key="2">
    <source>
        <dbReference type="EMBL" id="PJE64029.1"/>
    </source>
</evidence>
<proteinExistence type="predicted"/>
<dbReference type="AlphaFoldDB" id="A0A2M8KVU7"/>
<feature type="transmembrane region" description="Helical" evidence="1">
    <location>
        <begin position="126"/>
        <end position="142"/>
    </location>
</feature>
<name>A0A2M8KVU7_9BACT</name>
<comment type="caution">
    <text evidence="2">The sequence shown here is derived from an EMBL/GenBank/DDBJ whole genome shotgun (WGS) entry which is preliminary data.</text>
</comment>
<evidence type="ECO:0000256" key="1">
    <source>
        <dbReference type="SAM" id="Phobius"/>
    </source>
</evidence>
<accession>A0A2M8KVU7</accession>
<feature type="transmembrane region" description="Helical" evidence="1">
    <location>
        <begin position="148"/>
        <end position="169"/>
    </location>
</feature>
<reference evidence="3" key="1">
    <citation type="submission" date="2017-09" db="EMBL/GenBank/DDBJ databases">
        <title>Depth-based differentiation of microbial function through sediment-hosted aquifers and enrichment of novel symbionts in the deep terrestrial subsurface.</title>
        <authorList>
            <person name="Probst A.J."/>
            <person name="Ladd B."/>
            <person name="Jarett J.K."/>
            <person name="Geller-Mcgrath D.E."/>
            <person name="Sieber C.M.K."/>
            <person name="Emerson J.B."/>
            <person name="Anantharaman K."/>
            <person name="Thomas B.C."/>
            <person name="Malmstrom R."/>
            <person name="Stieglmeier M."/>
            <person name="Klingl A."/>
            <person name="Woyke T."/>
            <person name="Ryan C.M."/>
            <person name="Banfield J.F."/>
        </authorList>
    </citation>
    <scope>NUCLEOTIDE SEQUENCE [LARGE SCALE GENOMIC DNA]</scope>
</reference>
<feature type="transmembrane region" description="Helical" evidence="1">
    <location>
        <begin position="40"/>
        <end position="58"/>
    </location>
</feature>